<dbReference type="SUPFAM" id="SSF51735">
    <property type="entry name" value="NAD(P)-binding Rossmann-fold domains"/>
    <property type="match status" value="1"/>
</dbReference>
<sequence>MRVLLTGIAGFAGSFLAELLVREPEVELHGVVHRHDRRIAHLANRLHLHRGDLRNALWVSELVERVQPDYALHLAAWSDVGGSWHHPWTTYELNIQCQLNLLEALRRWRPTCRTLVVSSNEVYGLVQPEDLPIDEETPFRPNSPYGVSKIAQDMMALQYFNSHRMPIIRARSFNHLGPGQADDFAASAFARQIAEIELGLREPVVRVGNLNAQRDFTDVRDVVRAYWLLVRLGEAGLCYNVGSGKPRSIRWLLETLLELSPVQIRIEVDPARLRPSDVPCSYCDNRRLIQATGWHPEIDLRTALRDLLDSWRSQLRKA</sequence>
<feature type="domain" description="NAD(P)-binding" evidence="1">
    <location>
        <begin position="4"/>
        <end position="306"/>
    </location>
</feature>
<dbReference type="CDD" id="cd05260">
    <property type="entry name" value="GDP_MD_SDR_e"/>
    <property type="match status" value="1"/>
</dbReference>
<dbReference type="Gene3D" id="3.40.50.720">
    <property type="entry name" value="NAD(P)-binding Rossmann-like Domain"/>
    <property type="match status" value="1"/>
</dbReference>
<name>A0A7C1FII4_9CHLR</name>
<accession>A0A7C1FII4</accession>
<gene>
    <name evidence="2" type="ORF">ENQ20_14490</name>
</gene>
<dbReference type="InterPro" id="IPR016040">
    <property type="entry name" value="NAD(P)-bd_dom"/>
</dbReference>
<dbReference type="EMBL" id="DSMG01000151">
    <property type="protein sequence ID" value="HDX32676.1"/>
    <property type="molecule type" value="Genomic_DNA"/>
</dbReference>
<dbReference type="AlphaFoldDB" id="A0A7C1FII4"/>
<dbReference type="PANTHER" id="PTHR43000">
    <property type="entry name" value="DTDP-D-GLUCOSE 4,6-DEHYDRATASE-RELATED"/>
    <property type="match status" value="1"/>
</dbReference>
<dbReference type="Pfam" id="PF16363">
    <property type="entry name" value="GDP_Man_Dehyd"/>
    <property type="match status" value="1"/>
</dbReference>
<protein>
    <submittedName>
        <fullName evidence="2">SDR family oxidoreductase</fullName>
    </submittedName>
</protein>
<evidence type="ECO:0000313" key="2">
    <source>
        <dbReference type="EMBL" id="HDX32676.1"/>
    </source>
</evidence>
<comment type="caution">
    <text evidence="2">The sequence shown here is derived from an EMBL/GenBank/DDBJ whole genome shotgun (WGS) entry which is preliminary data.</text>
</comment>
<proteinExistence type="predicted"/>
<organism evidence="2">
    <name type="scientific">Caldilinea aerophila</name>
    <dbReference type="NCBI Taxonomy" id="133453"/>
    <lineage>
        <taxon>Bacteria</taxon>
        <taxon>Bacillati</taxon>
        <taxon>Chloroflexota</taxon>
        <taxon>Caldilineae</taxon>
        <taxon>Caldilineales</taxon>
        <taxon>Caldilineaceae</taxon>
        <taxon>Caldilinea</taxon>
    </lineage>
</organism>
<dbReference type="Gene3D" id="3.90.25.10">
    <property type="entry name" value="UDP-galactose 4-epimerase, domain 1"/>
    <property type="match status" value="1"/>
</dbReference>
<dbReference type="InterPro" id="IPR036291">
    <property type="entry name" value="NAD(P)-bd_dom_sf"/>
</dbReference>
<reference evidence="2" key="1">
    <citation type="journal article" date="2020" name="mSystems">
        <title>Genome- and Community-Level Interaction Insights into Carbon Utilization and Element Cycling Functions of Hydrothermarchaeota in Hydrothermal Sediment.</title>
        <authorList>
            <person name="Zhou Z."/>
            <person name="Liu Y."/>
            <person name="Xu W."/>
            <person name="Pan J."/>
            <person name="Luo Z.H."/>
            <person name="Li M."/>
        </authorList>
    </citation>
    <scope>NUCLEOTIDE SEQUENCE [LARGE SCALE GENOMIC DNA]</scope>
    <source>
        <strain evidence="2">SpSt-289</strain>
    </source>
</reference>
<evidence type="ECO:0000259" key="1">
    <source>
        <dbReference type="Pfam" id="PF16363"/>
    </source>
</evidence>